<dbReference type="OrthoDB" id="72325at2759"/>
<dbReference type="GO" id="GO:0005634">
    <property type="term" value="C:nucleus"/>
    <property type="evidence" value="ECO:0007669"/>
    <property type="project" value="TreeGrafter"/>
</dbReference>
<dbReference type="PANTHER" id="PTHR12651">
    <property type="entry name" value="26S PROTEASOME NON-ATPASE REGULATORY SUBUNIT 9"/>
    <property type="match status" value="1"/>
</dbReference>
<reference evidence="3 4" key="1">
    <citation type="journal article" date="2012" name="Nucleic Acids Res.">
        <title>Sequencing of the smallest Apicomplexan genome from the human pathogen Babesia microti.</title>
        <authorList>
            <person name="Cornillot E."/>
            <person name="Hadj-Kaddour K."/>
            <person name="Dassouli A."/>
            <person name="Noel B."/>
            <person name="Ranwez V."/>
            <person name="Vacherie B."/>
            <person name="Augagneur Y."/>
            <person name="Bres V."/>
            <person name="Duclos A."/>
            <person name="Randazzo S."/>
            <person name="Carcy B."/>
            <person name="Debierre-Grockiego F."/>
            <person name="Delbecq S."/>
            <person name="Moubri-Menage K."/>
            <person name="Shams-Eldin H."/>
            <person name="Usmani-Brown S."/>
            <person name="Bringaud F."/>
            <person name="Wincker P."/>
            <person name="Vivares C.P."/>
            <person name="Schwarz R.T."/>
            <person name="Schetters T.P."/>
            <person name="Krause P.J."/>
            <person name="Gorenflot A."/>
            <person name="Berry V."/>
            <person name="Barbe V."/>
            <person name="Ben Mamoun C."/>
        </authorList>
    </citation>
    <scope>NUCLEOTIDE SEQUENCE [LARGE SCALE GENOMIC DNA]</scope>
    <source>
        <strain evidence="3 4">RI</strain>
    </source>
</reference>
<keyword evidence="3" id="KW-0647">Proteasome</keyword>
<keyword evidence="1" id="KW-0175">Coiled coil</keyword>
<dbReference type="AlphaFoldDB" id="I7J6N6"/>
<dbReference type="Pfam" id="PF18265">
    <property type="entry name" value="Nas2_N"/>
    <property type="match status" value="1"/>
</dbReference>
<reference evidence="3 4" key="2">
    <citation type="journal article" date="2013" name="PLoS ONE">
        <title>Whole genome mapping and re-organization of the nuclear and mitochondrial genomes of Babesia microti isolates.</title>
        <authorList>
            <person name="Cornillot E."/>
            <person name="Dassouli A."/>
            <person name="Garg A."/>
            <person name="Pachikara N."/>
            <person name="Randazzo S."/>
            <person name="Depoix D."/>
            <person name="Carcy B."/>
            <person name="Delbecq S."/>
            <person name="Frutos R."/>
            <person name="Silva J.C."/>
            <person name="Sutton R."/>
            <person name="Krause P.J."/>
            <person name="Mamoun C.B."/>
        </authorList>
    </citation>
    <scope>NUCLEOTIDE SEQUENCE [LARGE SCALE GENOMIC DNA]</scope>
    <source>
        <strain evidence="3 4">RI</strain>
    </source>
</reference>
<dbReference type="RefSeq" id="XP_012648556.1">
    <property type="nucleotide sequence ID" value="XM_012793102.1"/>
</dbReference>
<dbReference type="OMA" id="SDIDICT"/>
<dbReference type="GO" id="GO:0000502">
    <property type="term" value="C:proteasome complex"/>
    <property type="evidence" value="ECO:0007669"/>
    <property type="project" value="UniProtKB-KW"/>
</dbReference>
<evidence type="ECO:0000259" key="2">
    <source>
        <dbReference type="Pfam" id="PF18265"/>
    </source>
</evidence>
<feature type="coiled-coil region" evidence="1">
    <location>
        <begin position="6"/>
        <end position="40"/>
    </location>
</feature>
<dbReference type="Gene3D" id="6.10.140.1710">
    <property type="match status" value="1"/>
</dbReference>
<sequence>MDKSCATDVREKLLALDTKRAQIEQEILDLNNKLNSAEMGFVGLKQPLVDKEGFPLSDIDICTVANARHKLICLGNDLKQLMAEVEQRLIDYHKSCSK</sequence>
<dbReference type="Proteomes" id="UP000002899">
    <property type="component" value="Chromosome II"/>
</dbReference>
<proteinExistence type="predicted"/>
<dbReference type="KEGG" id="bmic:BMR1_02g03990"/>
<reference evidence="3 4" key="3">
    <citation type="journal article" date="2016" name="Sci. Rep.">
        <title>Genome-wide diversity and gene expression profiling of Babesia microti isolates identify polymorphic genes that mediate host-pathogen interactions.</title>
        <authorList>
            <person name="Silva J.C."/>
            <person name="Cornillot E."/>
            <person name="McCracken C."/>
            <person name="Usmani-Brown S."/>
            <person name="Dwivedi A."/>
            <person name="Ifeonu O.O."/>
            <person name="Crabtree J."/>
            <person name="Gotia H.T."/>
            <person name="Virji A.Z."/>
            <person name="Reynes C."/>
            <person name="Colinge J."/>
            <person name="Kumar V."/>
            <person name="Lawres L."/>
            <person name="Pazzi J.E."/>
            <person name="Pablo J.V."/>
            <person name="Hung C."/>
            <person name="Brancato J."/>
            <person name="Kumari P."/>
            <person name="Orvis J."/>
            <person name="Tretina K."/>
            <person name="Chibucos M."/>
            <person name="Ott S."/>
            <person name="Sadzewicz L."/>
            <person name="Sengamalay N."/>
            <person name="Shetty A.C."/>
            <person name="Su Q."/>
            <person name="Tallon L."/>
            <person name="Fraser C.M."/>
            <person name="Frutos R."/>
            <person name="Molina D.M."/>
            <person name="Krause P.J."/>
            <person name="Ben Mamoun C."/>
        </authorList>
    </citation>
    <scope>NUCLEOTIDE SEQUENCE [LARGE SCALE GENOMIC DNA]</scope>
    <source>
        <strain evidence="3 4">RI</strain>
    </source>
</reference>
<dbReference type="VEuPathDB" id="PiroplasmaDB:BMR1_02g03990"/>
<evidence type="ECO:0000313" key="3">
    <source>
        <dbReference type="EMBL" id="CCF73947.1"/>
    </source>
</evidence>
<name>I7J6N6_BABMR</name>
<dbReference type="EMBL" id="FO082872">
    <property type="protein sequence ID" value="CCF73947.1"/>
    <property type="molecule type" value="Genomic_DNA"/>
</dbReference>
<dbReference type="InterPro" id="IPR035269">
    <property type="entry name" value="PSMD9"/>
</dbReference>
<dbReference type="GO" id="GO:0070682">
    <property type="term" value="P:proteasome regulatory particle assembly"/>
    <property type="evidence" value="ECO:0007669"/>
    <property type="project" value="InterPro"/>
</dbReference>
<keyword evidence="4" id="KW-1185">Reference proteome</keyword>
<feature type="domain" description="Nas2 N-terminal" evidence="2">
    <location>
        <begin position="14"/>
        <end position="94"/>
    </location>
</feature>
<dbReference type="GeneID" id="24424579"/>
<evidence type="ECO:0000256" key="1">
    <source>
        <dbReference type="SAM" id="Coils"/>
    </source>
</evidence>
<protein>
    <submittedName>
        <fullName evidence="3">26S proteasome non-ATPase regulatory subunit 9</fullName>
    </submittedName>
</protein>
<evidence type="ECO:0000313" key="4">
    <source>
        <dbReference type="Proteomes" id="UP000002899"/>
    </source>
</evidence>
<dbReference type="GO" id="GO:0005737">
    <property type="term" value="C:cytoplasm"/>
    <property type="evidence" value="ECO:0007669"/>
    <property type="project" value="TreeGrafter"/>
</dbReference>
<organism evidence="3 4">
    <name type="scientific">Babesia microti (strain RI)</name>
    <dbReference type="NCBI Taxonomy" id="1133968"/>
    <lineage>
        <taxon>Eukaryota</taxon>
        <taxon>Sar</taxon>
        <taxon>Alveolata</taxon>
        <taxon>Apicomplexa</taxon>
        <taxon>Aconoidasida</taxon>
        <taxon>Piroplasmida</taxon>
        <taxon>Babesiidae</taxon>
        <taxon>Babesia</taxon>
    </lineage>
</organism>
<dbReference type="PANTHER" id="PTHR12651:SF1">
    <property type="entry name" value="26S PROTEASOME NON-ATPASE REGULATORY SUBUNIT 9"/>
    <property type="match status" value="1"/>
</dbReference>
<gene>
    <name evidence="3" type="ORF">BMR1_02g03990</name>
</gene>
<dbReference type="InterPro" id="IPR040815">
    <property type="entry name" value="Nas2_N"/>
</dbReference>
<accession>I7J6N6</accession>